<protein>
    <submittedName>
        <fullName evidence="2">Uncharacterized protein</fullName>
    </submittedName>
</protein>
<gene>
    <name evidence="2" type="ORF">ACFFSA_50340</name>
</gene>
<feature type="compositionally biased region" description="Basic and acidic residues" evidence="1">
    <location>
        <begin position="36"/>
        <end position="47"/>
    </location>
</feature>
<evidence type="ECO:0000313" key="3">
    <source>
        <dbReference type="Proteomes" id="UP001589532"/>
    </source>
</evidence>
<dbReference type="EMBL" id="JBHMBW010000104">
    <property type="protein sequence ID" value="MFB9631311.1"/>
    <property type="molecule type" value="Genomic_DNA"/>
</dbReference>
<sequence length="155" mass="17344">MTSKARTGIEHGTVRGWRQHQRRRIPLNDECGCREARRQADQARKLEAANQPPPPQLTPPPGLWAPAQDSPALGTPIKGRELTEGDVIVHVGRHYPVERFDAYFGSLRNELGHETRTAVCGTWEMAIGPDATIHIVPRDERFCPPYAHARDACQP</sequence>
<comment type="caution">
    <text evidence="2">The sequence shown here is derived from an EMBL/GenBank/DDBJ whole genome shotgun (WGS) entry which is preliminary data.</text>
</comment>
<dbReference type="Proteomes" id="UP001589532">
    <property type="component" value="Unassembled WGS sequence"/>
</dbReference>
<organism evidence="2 3">
    <name type="scientific">Nonomuraea helvata</name>
    <dbReference type="NCBI Taxonomy" id="37484"/>
    <lineage>
        <taxon>Bacteria</taxon>
        <taxon>Bacillati</taxon>
        <taxon>Actinomycetota</taxon>
        <taxon>Actinomycetes</taxon>
        <taxon>Streptosporangiales</taxon>
        <taxon>Streptosporangiaceae</taxon>
        <taxon>Nonomuraea</taxon>
    </lineage>
</organism>
<evidence type="ECO:0000313" key="2">
    <source>
        <dbReference type="EMBL" id="MFB9631311.1"/>
    </source>
</evidence>
<keyword evidence="3" id="KW-1185">Reference proteome</keyword>
<dbReference type="RefSeq" id="WP_344999880.1">
    <property type="nucleotide sequence ID" value="NZ_BAAAXV010000009.1"/>
</dbReference>
<feature type="compositionally biased region" description="Pro residues" evidence="1">
    <location>
        <begin position="51"/>
        <end position="63"/>
    </location>
</feature>
<proteinExistence type="predicted"/>
<feature type="region of interest" description="Disordered" evidence="1">
    <location>
        <begin position="1"/>
        <end position="21"/>
    </location>
</feature>
<accession>A0ABV5SI09</accession>
<reference evidence="2 3" key="1">
    <citation type="submission" date="2024-09" db="EMBL/GenBank/DDBJ databases">
        <authorList>
            <person name="Sun Q."/>
            <person name="Mori K."/>
        </authorList>
    </citation>
    <scope>NUCLEOTIDE SEQUENCE [LARGE SCALE GENOMIC DNA]</scope>
    <source>
        <strain evidence="2 3">JCM 3143</strain>
    </source>
</reference>
<feature type="region of interest" description="Disordered" evidence="1">
    <location>
        <begin position="36"/>
        <end position="78"/>
    </location>
</feature>
<evidence type="ECO:0000256" key="1">
    <source>
        <dbReference type="SAM" id="MobiDB-lite"/>
    </source>
</evidence>
<name>A0ABV5SI09_9ACTN</name>